<keyword evidence="1" id="KW-0812">Transmembrane</keyword>
<keyword evidence="1" id="KW-0472">Membrane</keyword>
<evidence type="ECO:0000313" key="2">
    <source>
        <dbReference type="EMBL" id="MBO0512090.1"/>
    </source>
</evidence>
<feature type="transmembrane region" description="Helical" evidence="1">
    <location>
        <begin position="221"/>
        <end position="245"/>
    </location>
</feature>
<dbReference type="EMBL" id="JAFLRJ010000086">
    <property type="protein sequence ID" value="MBO0512090.1"/>
    <property type="molecule type" value="Genomic_DNA"/>
</dbReference>
<sequence length="284" mass="31176">MASTSGLLVVLNLGIGGLALSSRRAGLRATDRLIASGELDAYHAAWLLGPGFRRSEPWYRERTAAETAVRSLQAAGLVRLDPEIRTSPEIRLDPAIWLDANQPLVPEAELDQAHAEPPDHPLALETWHFALDSWSAGRPVTVKALTDHPAFKTACTAHAERLSSYLPPHRTRRDNRAERAPWTAGLITAGWITVNTCVLLADKVFGDHDSGPDGGFDEVDGIVAATLGTAALSAFLVVTFHVVVWRRWRDRWPERLRTYCQAMIQRGTRESVPPVADPPALPQK</sequence>
<reference evidence="2" key="1">
    <citation type="submission" date="2021-03" db="EMBL/GenBank/DDBJ databases">
        <title>Streptomyces poriferae sp. nov., a novel marine sponge-derived Actinobacteria species with anti-MRSA activity.</title>
        <authorList>
            <person name="Sandoval-Powers M."/>
            <person name="Kralova S."/>
            <person name="Nguyen G.-S."/>
            <person name="Fawwal D."/>
            <person name="Degnes K."/>
            <person name="Klinkenberg G."/>
            <person name="Sletta H."/>
            <person name="Wentzel A."/>
            <person name="Liles M.R."/>
        </authorList>
    </citation>
    <scope>NUCLEOTIDE SEQUENCE</scope>
    <source>
        <strain evidence="2">DSM 41794</strain>
    </source>
</reference>
<proteinExistence type="predicted"/>
<dbReference type="AlphaFoldDB" id="A0A939JHF6"/>
<gene>
    <name evidence="2" type="ORF">J0695_09715</name>
</gene>
<accession>A0A939JHF6</accession>
<evidence type="ECO:0000313" key="3">
    <source>
        <dbReference type="Proteomes" id="UP000664167"/>
    </source>
</evidence>
<evidence type="ECO:0000256" key="1">
    <source>
        <dbReference type="SAM" id="Phobius"/>
    </source>
</evidence>
<comment type="caution">
    <text evidence="2">The sequence shown here is derived from an EMBL/GenBank/DDBJ whole genome shotgun (WGS) entry which is preliminary data.</text>
</comment>
<name>A0A939JHF6_9ACTN</name>
<protein>
    <submittedName>
        <fullName evidence="2">Uncharacterized protein</fullName>
    </submittedName>
</protein>
<keyword evidence="1" id="KW-1133">Transmembrane helix</keyword>
<organism evidence="2 3">
    <name type="scientific">Streptomyces beijiangensis</name>
    <dbReference type="NCBI Taxonomy" id="163361"/>
    <lineage>
        <taxon>Bacteria</taxon>
        <taxon>Bacillati</taxon>
        <taxon>Actinomycetota</taxon>
        <taxon>Actinomycetes</taxon>
        <taxon>Kitasatosporales</taxon>
        <taxon>Streptomycetaceae</taxon>
        <taxon>Streptomyces</taxon>
    </lineage>
</organism>
<keyword evidence="3" id="KW-1185">Reference proteome</keyword>
<feature type="transmembrane region" description="Helical" evidence="1">
    <location>
        <begin position="180"/>
        <end position="201"/>
    </location>
</feature>
<feature type="transmembrane region" description="Helical" evidence="1">
    <location>
        <begin position="6"/>
        <end position="22"/>
    </location>
</feature>
<dbReference type="RefSeq" id="WP_206961490.1">
    <property type="nucleotide sequence ID" value="NZ_BAAAJJ010000001.1"/>
</dbReference>
<dbReference type="Proteomes" id="UP000664167">
    <property type="component" value="Unassembled WGS sequence"/>
</dbReference>